<dbReference type="GO" id="GO:0003677">
    <property type="term" value="F:DNA binding"/>
    <property type="evidence" value="ECO:0007669"/>
    <property type="project" value="UniProtKB-KW"/>
</dbReference>
<name>A0A387HCN6_9ACTN</name>
<dbReference type="SMART" id="SM00448">
    <property type="entry name" value="REC"/>
    <property type="match status" value="1"/>
</dbReference>
<keyword evidence="4" id="KW-0804">Transcription</keyword>
<dbReference type="EMBL" id="CP032698">
    <property type="protein sequence ID" value="AYG78730.1"/>
    <property type="molecule type" value="Genomic_DNA"/>
</dbReference>
<dbReference type="InterPro" id="IPR000792">
    <property type="entry name" value="Tscrpt_reg_LuxR_C"/>
</dbReference>
<protein>
    <submittedName>
        <fullName evidence="8">Oxygen regulatory protein NreC</fullName>
    </submittedName>
</protein>
<dbReference type="InterPro" id="IPR011006">
    <property type="entry name" value="CheY-like_superfamily"/>
</dbReference>
<dbReference type="OrthoDB" id="9808843at2"/>
<dbReference type="CDD" id="cd17535">
    <property type="entry name" value="REC_NarL-like"/>
    <property type="match status" value="1"/>
</dbReference>
<evidence type="ECO:0000313" key="9">
    <source>
        <dbReference type="Proteomes" id="UP000271554"/>
    </source>
</evidence>
<evidence type="ECO:0000256" key="1">
    <source>
        <dbReference type="ARBA" id="ARBA00022553"/>
    </source>
</evidence>
<dbReference type="AlphaFoldDB" id="A0A387HCN6"/>
<dbReference type="Gene3D" id="3.40.50.2300">
    <property type="match status" value="1"/>
</dbReference>
<dbReference type="SUPFAM" id="SSF52172">
    <property type="entry name" value="CheY-like"/>
    <property type="match status" value="1"/>
</dbReference>
<dbReference type="InterPro" id="IPR039420">
    <property type="entry name" value="WalR-like"/>
</dbReference>
<sequence>MSGVLVVDDQHLIRTGIATLLGTRQDELGPIHEAADGQAAIAAVTAEQPGLVLMDIRMPGLNGIDAARTILRLPVAEPPRVVILTTYDQDALLYAALRAGCSGFLLKDMPPGQLLSAVIALSQSDVLVAPARLRTLVEYHAVPEAPSVPGPLSQPQPQPPERLPAQLTQRELQVLQFVAQGLDNEDIAQRICVSVGTVKSHVHRMMTKLELRSRAQAVVFAYEHGIATARASGTSGMRPATAF</sequence>
<dbReference type="PROSITE" id="PS50043">
    <property type="entry name" value="HTH_LUXR_2"/>
    <property type="match status" value="1"/>
</dbReference>
<keyword evidence="2" id="KW-0805">Transcription regulation</keyword>
<evidence type="ECO:0000256" key="2">
    <source>
        <dbReference type="ARBA" id="ARBA00023015"/>
    </source>
</evidence>
<accession>A0A387HCN6</accession>
<dbReference type="PANTHER" id="PTHR43214:SF24">
    <property type="entry name" value="TRANSCRIPTIONAL REGULATORY PROTEIN NARL-RELATED"/>
    <property type="match status" value="1"/>
</dbReference>
<dbReference type="SUPFAM" id="SSF46894">
    <property type="entry name" value="C-terminal effector domain of the bipartite response regulators"/>
    <property type="match status" value="1"/>
</dbReference>
<organism evidence="8 9">
    <name type="scientific">Streptomyces hundungensis</name>
    <dbReference type="NCBI Taxonomy" id="1077946"/>
    <lineage>
        <taxon>Bacteria</taxon>
        <taxon>Bacillati</taxon>
        <taxon>Actinomycetota</taxon>
        <taxon>Actinomycetes</taxon>
        <taxon>Kitasatosporales</taxon>
        <taxon>Streptomycetaceae</taxon>
        <taxon>Streptomyces</taxon>
    </lineage>
</organism>
<dbReference type="PROSITE" id="PS50110">
    <property type="entry name" value="RESPONSE_REGULATORY"/>
    <property type="match status" value="1"/>
</dbReference>
<evidence type="ECO:0000259" key="7">
    <source>
        <dbReference type="PROSITE" id="PS50110"/>
    </source>
</evidence>
<dbReference type="Proteomes" id="UP000271554">
    <property type="component" value="Chromosome"/>
</dbReference>
<keyword evidence="9" id="KW-1185">Reference proteome</keyword>
<dbReference type="SMART" id="SM00421">
    <property type="entry name" value="HTH_LUXR"/>
    <property type="match status" value="1"/>
</dbReference>
<reference evidence="8 9" key="1">
    <citation type="submission" date="2018-10" db="EMBL/GenBank/DDBJ databases">
        <title>Relationship between Morphology and Antimicrobial Activity in Streptomyces.</title>
        <authorList>
            <person name="Kang H.J."/>
            <person name="Kim S.B."/>
        </authorList>
    </citation>
    <scope>NUCLEOTIDE SEQUENCE [LARGE SCALE GENOMIC DNA]</scope>
    <source>
        <strain evidence="8 9">BH38</strain>
    </source>
</reference>
<dbReference type="PROSITE" id="PS00622">
    <property type="entry name" value="HTH_LUXR_1"/>
    <property type="match status" value="1"/>
</dbReference>
<dbReference type="PANTHER" id="PTHR43214">
    <property type="entry name" value="TWO-COMPONENT RESPONSE REGULATOR"/>
    <property type="match status" value="1"/>
</dbReference>
<dbReference type="CDD" id="cd06170">
    <property type="entry name" value="LuxR_C_like"/>
    <property type="match status" value="1"/>
</dbReference>
<dbReference type="RefSeq" id="WP_120719941.1">
    <property type="nucleotide sequence ID" value="NZ_CP032698.1"/>
</dbReference>
<evidence type="ECO:0000256" key="3">
    <source>
        <dbReference type="ARBA" id="ARBA00023125"/>
    </source>
</evidence>
<feature type="domain" description="HTH luxR-type" evidence="6">
    <location>
        <begin position="160"/>
        <end position="225"/>
    </location>
</feature>
<dbReference type="Pfam" id="PF00072">
    <property type="entry name" value="Response_reg"/>
    <property type="match status" value="1"/>
</dbReference>
<dbReference type="GO" id="GO:0006355">
    <property type="term" value="P:regulation of DNA-templated transcription"/>
    <property type="evidence" value="ECO:0007669"/>
    <property type="project" value="InterPro"/>
</dbReference>
<gene>
    <name evidence="8" type="primary">nreC_1</name>
    <name evidence="8" type="ORF">DWB77_00838</name>
</gene>
<dbReference type="KEGG" id="shun:DWB77_00838"/>
<dbReference type="InterPro" id="IPR058245">
    <property type="entry name" value="NreC/VraR/RcsB-like_REC"/>
</dbReference>
<evidence type="ECO:0000313" key="8">
    <source>
        <dbReference type="EMBL" id="AYG78730.1"/>
    </source>
</evidence>
<keyword evidence="3" id="KW-0238">DNA-binding</keyword>
<dbReference type="PRINTS" id="PR00038">
    <property type="entry name" value="HTHLUXR"/>
</dbReference>
<dbReference type="GO" id="GO:0000160">
    <property type="term" value="P:phosphorelay signal transduction system"/>
    <property type="evidence" value="ECO:0007669"/>
    <property type="project" value="InterPro"/>
</dbReference>
<evidence type="ECO:0000256" key="4">
    <source>
        <dbReference type="ARBA" id="ARBA00023163"/>
    </source>
</evidence>
<dbReference type="InterPro" id="IPR001789">
    <property type="entry name" value="Sig_transdc_resp-reg_receiver"/>
</dbReference>
<evidence type="ECO:0000256" key="5">
    <source>
        <dbReference type="PROSITE-ProRule" id="PRU00169"/>
    </source>
</evidence>
<proteinExistence type="predicted"/>
<evidence type="ECO:0000259" key="6">
    <source>
        <dbReference type="PROSITE" id="PS50043"/>
    </source>
</evidence>
<feature type="domain" description="Response regulatory" evidence="7">
    <location>
        <begin position="3"/>
        <end position="122"/>
    </location>
</feature>
<feature type="modified residue" description="4-aspartylphosphate" evidence="5">
    <location>
        <position position="55"/>
    </location>
</feature>
<dbReference type="InterPro" id="IPR016032">
    <property type="entry name" value="Sig_transdc_resp-reg_C-effctor"/>
</dbReference>
<dbReference type="Pfam" id="PF00196">
    <property type="entry name" value="GerE"/>
    <property type="match status" value="1"/>
</dbReference>
<keyword evidence="1 5" id="KW-0597">Phosphoprotein</keyword>